<evidence type="ECO:0000313" key="1">
    <source>
        <dbReference type="EMBL" id="SUZ60722.1"/>
    </source>
</evidence>
<gene>
    <name evidence="1" type="ORF">METZ01_LOCUS13576</name>
</gene>
<organism evidence="1">
    <name type="scientific">marine metagenome</name>
    <dbReference type="NCBI Taxonomy" id="408172"/>
    <lineage>
        <taxon>unclassified sequences</taxon>
        <taxon>metagenomes</taxon>
        <taxon>ecological metagenomes</taxon>
    </lineage>
</organism>
<accession>A0A381P1E5</accession>
<sequence>MIMGPKGTCEVVITLRLTNGEKNRRRFKGATVLTRWLPCFSTSMNTKLKSNVFSKT</sequence>
<dbReference type="AlphaFoldDB" id="A0A381P1E5"/>
<dbReference type="EMBL" id="UINC01000761">
    <property type="protein sequence ID" value="SUZ60722.1"/>
    <property type="molecule type" value="Genomic_DNA"/>
</dbReference>
<protein>
    <submittedName>
        <fullName evidence="1">Uncharacterized protein</fullName>
    </submittedName>
</protein>
<reference evidence="1" key="1">
    <citation type="submission" date="2018-05" db="EMBL/GenBank/DDBJ databases">
        <authorList>
            <person name="Lanie J.A."/>
            <person name="Ng W.-L."/>
            <person name="Kazmierczak K.M."/>
            <person name="Andrzejewski T.M."/>
            <person name="Davidsen T.M."/>
            <person name="Wayne K.J."/>
            <person name="Tettelin H."/>
            <person name="Glass J.I."/>
            <person name="Rusch D."/>
            <person name="Podicherti R."/>
            <person name="Tsui H.-C.T."/>
            <person name="Winkler M.E."/>
        </authorList>
    </citation>
    <scope>NUCLEOTIDE SEQUENCE</scope>
</reference>
<proteinExistence type="predicted"/>
<name>A0A381P1E5_9ZZZZ</name>